<accession>A0A840F755</accession>
<proteinExistence type="predicted"/>
<evidence type="ECO:0000259" key="1">
    <source>
        <dbReference type="Pfam" id="PF05050"/>
    </source>
</evidence>
<evidence type="ECO:0000313" key="3">
    <source>
        <dbReference type="Proteomes" id="UP000529795"/>
    </source>
</evidence>
<dbReference type="InterPro" id="IPR029063">
    <property type="entry name" value="SAM-dependent_MTases_sf"/>
</dbReference>
<name>A0A840F755_9SPHN</name>
<dbReference type="Gene3D" id="3.40.50.150">
    <property type="entry name" value="Vaccinia Virus protein VP39"/>
    <property type="match status" value="1"/>
</dbReference>
<gene>
    <name evidence="2" type="ORF">GGQ80_001451</name>
</gene>
<dbReference type="EMBL" id="JACIEV010000003">
    <property type="protein sequence ID" value="MBB4153549.1"/>
    <property type="molecule type" value="Genomic_DNA"/>
</dbReference>
<reference evidence="2 3" key="1">
    <citation type="submission" date="2020-08" db="EMBL/GenBank/DDBJ databases">
        <title>Genomic Encyclopedia of Type Strains, Phase IV (KMG-IV): sequencing the most valuable type-strain genomes for metagenomic binning, comparative biology and taxonomic classification.</title>
        <authorList>
            <person name="Goeker M."/>
        </authorList>
    </citation>
    <scope>NUCLEOTIDE SEQUENCE [LARGE SCALE GENOMIC DNA]</scope>
    <source>
        <strain evidence="2 3">YC6723</strain>
    </source>
</reference>
<evidence type="ECO:0000313" key="2">
    <source>
        <dbReference type="EMBL" id="MBB4153549.1"/>
    </source>
</evidence>
<dbReference type="SUPFAM" id="SSF53335">
    <property type="entry name" value="S-adenosyl-L-methionine-dependent methyltransferases"/>
    <property type="match status" value="1"/>
</dbReference>
<organism evidence="2 3">
    <name type="scientific">Sphingomonas jinjuensis</name>
    <dbReference type="NCBI Taxonomy" id="535907"/>
    <lineage>
        <taxon>Bacteria</taxon>
        <taxon>Pseudomonadati</taxon>
        <taxon>Pseudomonadota</taxon>
        <taxon>Alphaproteobacteria</taxon>
        <taxon>Sphingomonadales</taxon>
        <taxon>Sphingomonadaceae</taxon>
        <taxon>Sphingomonas</taxon>
    </lineage>
</organism>
<dbReference type="RefSeq" id="WP_221364232.1">
    <property type="nucleotide sequence ID" value="NZ_JACIEV010000003.1"/>
</dbReference>
<dbReference type="Proteomes" id="UP000529795">
    <property type="component" value="Unassembled WGS sequence"/>
</dbReference>
<dbReference type="Pfam" id="PF05050">
    <property type="entry name" value="Methyltransf_21"/>
    <property type="match status" value="1"/>
</dbReference>
<feature type="domain" description="Methyltransferase FkbM" evidence="1">
    <location>
        <begin position="2"/>
        <end position="51"/>
    </location>
</feature>
<sequence length="115" mass="12696">MEVDVSTLDALIRQYGTLDLCKIDVEGYEPEVLRGLSSSIPLVTFEYHLDEIEKLLDCVSYLARRGDIIINVNPMYSGDLVLSDWVDAQEFARLAKTGALPDTADCGVRTAAATR</sequence>
<keyword evidence="3" id="KW-1185">Reference proteome</keyword>
<dbReference type="AlphaFoldDB" id="A0A840F755"/>
<dbReference type="InterPro" id="IPR006342">
    <property type="entry name" value="FkbM_mtfrase"/>
</dbReference>
<comment type="caution">
    <text evidence="2">The sequence shown here is derived from an EMBL/GenBank/DDBJ whole genome shotgun (WGS) entry which is preliminary data.</text>
</comment>
<protein>
    <recommendedName>
        <fullName evidence="1">Methyltransferase FkbM domain-containing protein</fullName>
    </recommendedName>
</protein>